<dbReference type="AlphaFoldDB" id="A0A1G2LP11"/>
<organism evidence="1 2">
    <name type="scientific">Candidatus Sungbacteria bacterium RIFCSPLOWO2_12_FULL_41_11</name>
    <dbReference type="NCBI Taxonomy" id="1802286"/>
    <lineage>
        <taxon>Bacteria</taxon>
        <taxon>Candidatus Sungiibacteriota</taxon>
    </lineage>
</organism>
<evidence type="ECO:0000313" key="2">
    <source>
        <dbReference type="Proteomes" id="UP000177171"/>
    </source>
</evidence>
<dbReference type="EMBL" id="MHQY01000031">
    <property type="protein sequence ID" value="OHA13264.1"/>
    <property type="molecule type" value="Genomic_DNA"/>
</dbReference>
<gene>
    <name evidence="1" type="ORF">A3G49_01270</name>
</gene>
<evidence type="ECO:0000313" key="1">
    <source>
        <dbReference type="EMBL" id="OHA13264.1"/>
    </source>
</evidence>
<comment type="caution">
    <text evidence="1">The sequence shown here is derived from an EMBL/GenBank/DDBJ whole genome shotgun (WGS) entry which is preliminary data.</text>
</comment>
<reference evidence="1 2" key="1">
    <citation type="journal article" date="2016" name="Nat. Commun.">
        <title>Thousands of microbial genomes shed light on interconnected biogeochemical processes in an aquifer system.</title>
        <authorList>
            <person name="Anantharaman K."/>
            <person name="Brown C.T."/>
            <person name="Hug L.A."/>
            <person name="Sharon I."/>
            <person name="Castelle C.J."/>
            <person name="Probst A.J."/>
            <person name="Thomas B.C."/>
            <person name="Singh A."/>
            <person name="Wilkins M.J."/>
            <person name="Karaoz U."/>
            <person name="Brodie E.L."/>
            <person name="Williams K.H."/>
            <person name="Hubbard S.S."/>
            <person name="Banfield J.F."/>
        </authorList>
    </citation>
    <scope>NUCLEOTIDE SEQUENCE [LARGE SCALE GENOMIC DNA]</scope>
</reference>
<dbReference type="Proteomes" id="UP000177171">
    <property type="component" value="Unassembled WGS sequence"/>
</dbReference>
<proteinExistence type="predicted"/>
<protein>
    <submittedName>
        <fullName evidence="1">Uncharacterized protein</fullName>
    </submittedName>
</protein>
<name>A0A1G2LP11_9BACT</name>
<sequence length="187" mass="20814">MNDDEKNKKAILGVYEELKGLLVAIESKNSWFDDNGFSAHANLIIERVPIVCPEIEDVATYRIRPEHINDRGNIVKPIPAKAKLNSIIGRLKGLYGLDTPTKNDGNTFIQNQSQNQSQFLNFALELQEKIISEIPKYAEGTKERSFLEKLKSALPTIKSATDILSKALRIGADFGLDPATIHKLLGL</sequence>
<accession>A0A1G2LP11</accession>